<dbReference type="Proteomes" id="UP000199113">
    <property type="component" value="Unassembled WGS sequence"/>
</dbReference>
<dbReference type="InterPro" id="IPR018649">
    <property type="entry name" value="SHOCT"/>
</dbReference>
<reference evidence="4" key="1">
    <citation type="submission" date="2016-10" db="EMBL/GenBank/DDBJ databases">
        <authorList>
            <person name="de Groot N.N."/>
        </authorList>
    </citation>
    <scope>NUCLEOTIDE SEQUENCE [LARGE SCALE GENOMIC DNA]</scope>
    <source>
        <strain evidence="4">CGMCC 1.10697</strain>
    </source>
</reference>
<evidence type="ECO:0000259" key="2">
    <source>
        <dbReference type="Pfam" id="PF09851"/>
    </source>
</evidence>
<accession>A0A1I1BB15</accession>
<feature type="compositionally biased region" description="Pro residues" evidence="1">
    <location>
        <begin position="39"/>
        <end position="57"/>
    </location>
</feature>
<dbReference type="OrthoDB" id="5996503at2"/>
<proteinExistence type="predicted"/>
<reference evidence="3 6" key="2">
    <citation type="submission" date="2017-12" db="EMBL/GenBank/DDBJ databases">
        <title>Pharmacopeia of the Arctic Ocean.</title>
        <authorList>
            <person name="Collins E."/>
            <person name="Ducluzeau A.-L."/>
        </authorList>
    </citation>
    <scope>NUCLEOTIDE SEQUENCE [LARGE SCALE GENOMIC DNA]</scope>
    <source>
        <strain evidence="3 6">DSM 23325</strain>
    </source>
</reference>
<dbReference type="Proteomes" id="UP000233565">
    <property type="component" value="Unassembled WGS sequence"/>
</dbReference>
<dbReference type="EMBL" id="FOKC01000015">
    <property type="protein sequence ID" value="SFB47297.1"/>
    <property type="molecule type" value="Genomic_DNA"/>
</dbReference>
<name>A0A1I1BB15_9ACTN</name>
<dbReference type="Pfam" id="PF09851">
    <property type="entry name" value="SHOCT"/>
    <property type="match status" value="1"/>
</dbReference>
<evidence type="ECO:0000256" key="1">
    <source>
        <dbReference type="SAM" id="MobiDB-lite"/>
    </source>
</evidence>
<evidence type="ECO:0000313" key="6">
    <source>
        <dbReference type="Proteomes" id="UP000233565"/>
    </source>
</evidence>
<dbReference type="STRING" id="748909.SAMN05192575_115100"/>
<gene>
    <name evidence="3" type="ORF">CXG46_12895</name>
    <name evidence="4" type="ORF">SAMN05192575_115100</name>
</gene>
<dbReference type="RefSeq" id="WP_091201807.1">
    <property type="nucleotide sequence ID" value="NZ_FOKC01000015.1"/>
</dbReference>
<keyword evidence="6" id="KW-1185">Reference proteome</keyword>
<feature type="region of interest" description="Disordered" evidence="1">
    <location>
        <begin position="16"/>
        <end position="60"/>
    </location>
</feature>
<protein>
    <submittedName>
        <fullName evidence="4">Short C-terminal domain-containing protein</fullName>
    </submittedName>
</protein>
<evidence type="ECO:0000313" key="4">
    <source>
        <dbReference type="EMBL" id="SFB47297.1"/>
    </source>
</evidence>
<sequence length="99" mass="10410">MGLLKTAGKVAVATRVHGNVQRRQQRRWAQQDLAAAAAAPPPPATPPVASSAPPPPADTSIADMLALLAQLGALRDSGVLTDDEFETQKAHILKNAQRQ</sequence>
<organism evidence="4 5">
    <name type="scientific">Nocardioides alpinus</name>
    <dbReference type="NCBI Taxonomy" id="748909"/>
    <lineage>
        <taxon>Bacteria</taxon>
        <taxon>Bacillati</taxon>
        <taxon>Actinomycetota</taxon>
        <taxon>Actinomycetes</taxon>
        <taxon>Propionibacteriales</taxon>
        <taxon>Nocardioidaceae</taxon>
        <taxon>Nocardioides</taxon>
    </lineage>
</organism>
<feature type="domain" description="SHOCT" evidence="2">
    <location>
        <begin position="68"/>
        <end position="93"/>
    </location>
</feature>
<dbReference type="AlphaFoldDB" id="A0A1I1BB15"/>
<feature type="compositionally biased region" description="Low complexity" evidence="1">
    <location>
        <begin position="27"/>
        <end position="38"/>
    </location>
</feature>
<evidence type="ECO:0000313" key="3">
    <source>
        <dbReference type="EMBL" id="PKH40515.1"/>
    </source>
</evidence>
<evidence type="ECO:0000313" key="5">
    <source>
        <dbReference type="Proteomes" id="UP000199113"/>
    </source>
</evidence>
<dbReference type="EMBL" id="PJBV01000018">
    <property type="protein sequence ID" value="PKH40515.1"/>
    <property type="molecule type" value="Genomic_DNA"/>
</dbReference>